<evidence type="ECO:0000256" key="1">
    <source>
        <dbReference type="ARBA" id="ARBA00004496"/>
    </source>
</evidence>
<dbReference type="SUPFAM" id="SSF53335">
    <property type="entry name" value="S-adenosyl-L-methionine-dependent methyltransferases"/>
    <property type="match status" value="1"/>
</dbReference>
<comment type="subcellular location">
    <subcellularLocation>
        <location evidence="1">Cytoplasm</location>
    </subcellularLocation>
</comment>
<keyword evidence="3" id="KW-0698">rRNA processing</keyword>
<dbReference type="InterPro" id="IPR036974">
    <property type="entry name" value="PUA_sf"/>
</dbReference>
<evidence type="ECO:0000256" key="3">
    <source>
        <dbReference type="ARBA" id="ARBA00022552"/>
    </source>
</evidence>
<dbReference type="InterPro" id="IPR002478">
    <property type="entry name" value="PUA"/>
</dbReference>
<comment type="similarity">
    <text evidence="8">Belongs to the methyltransferase superfamily. RlmI family.</text>
</comment>
<organism evidence="11 12">
    <name type="scientific">Prolixibacter denitrificans</name>
    <dbReference type="NCBI Taxonomy" id="1541063"/>
    <lineage>
        <taxon>Bacteria</taxon>
        <taxon>Pseudomonadati</taxon>
        <taxon>Bacteroidota</taxon>
        <taxon>Bacteroidia</taxon>
        <taxon>Marinilabiliales</taxon>
        <taxon>Prolixibacteraceae</taxon>
        <taxon>Prolixibacter</taxon>
    </lineage>
</organism>
<keyword evidence="6" id="KW-0949">S-adenosyl-L-methionine</keyword>
<dbReference type="AlphaFoldDB" id="A0A2P8CCF2"/>
<dbReference type="Pfam" id="PF10672">
    <property type="entry name" value="Methyltrans_SAM"/>
    <property type="match status" value="1"/>
</dbReference>
<dbReference type="Proteomes" id="UP000396862">
    <property type="component" value="Unassembled WGS sequence"/>
</dbReference>
<dbReference type="CDD" id="cd21153">
    <property type="entry name" value="PUA_RlmI"/>
    <property type="match status" value="1"/>
</dbReference>
<comment type="caution">
    <text evidence="11">The sequence shown here is derived from an EMBL/GenBank/DDBJ whole genome shotgun (WGS) entry which is preliminary data.</text>
</comment>
<evidence type="ECO:0000256" key="7">
    <source>
        <dbReference type="ARBA" id="ARBA00022884"/>
    </source>
</evidence>
<proteinExistence type="inferred from homology"/>
<dbReference type="Gene3D" id="2.30.130.10">
    <property type="entry name" value="PUA domain"/>
    <property type="match status" value="1"/>
</dbReference>
<dbReference type="Proteomes" id="UP000240621">
    <property type="component" value="Unassembled WGS sequence"/>
</dbReference>
<keyword evidence="4 11" id="KW-0489">Methyltransferase</keyword>
<dbReference type="CDD" id="cd02440">
    <property type="entry name" value="AdoMet_MTases"/>
    <property type="match status" value="1"/>
</dbReference>
<reference evidence="11 12" key="1">
    <citation type="submission" date="2018-03" db="EMBL/GenBank/DDBJ databases">
        <title>Genomic Encyclopedia of Archaeal and Bacterial Type Strains, Phase II (KMG-II): from individual species to whole genera.</title>
        <authorList>
            <person name="Goeker M."/>
        </authorList>
    </citation>
    <scope>NUCLEOTIDE SEQUENCE [LARGE SCALE GENOMIC DNA]</scope>
    <source>
        <strain evidence="11 12">DSM 27267</strain>
    </source>
</reference>
<dbReference type="Gene3D" id="3.40.50.150">
    <property type="entry name" value="Vaccinia Virus protein VP39"/>
    <property type="match status" value="1"/>
</dbReference>
<evidence type="ECO:0000313" key="12">
    <source>
        <dbReference type="Proteomes" id="UP000240621"/>
    </source>
</evidence>
<dbReference type="GO" id="GO:0003723">
    <property type="term" value="F:RNA binding"/>
    <property type="evidence" value="ECO:0007669"/>
    <property type="project" value="UniProtKB-KW"/>
</dbReference>
<dbReference type="SMART" id="SM00359">
    <property type="entry name" value="PUA"/>
    <property type="match status" value="1"/>
</dbReference>
<sequence length="395" mass="44966">MQGFSKIILKKGKDESLLRFHPWIFSGAIQKVKGPVEEGDVVAVYNHERRFLGFGHYQIGSIMVRVFSFEEEVPDLAFWTEKIASAWKLRQEIGLTERDDTNVFRLIHGEGDGMPGLIVDYYNGTVVYQAHSVGMWLNRSLIAEAIRNVLGDRVTAIYDKSAKTLPYKADVEPEDGYLWGESLTREVMEYGNKFEVDWETGQKTGFFVDQRENRKLLADYAKDRDVLNMFCYSGGFSFYAMNGGARLVHSVDASAKAIELTNRNVELNFPGDKRHEAFTADAFDFMRDIKDKYDLIVLDPPAFAKHQRVVRQALQGYKKLNARAFSQIRSGGIVFTFSCSQAVSKDQFRQAVFSGAAIAKRKVRILHQLTQPADHPIDIYHPEGEYLKGLVLYVE</sequence>
<dbReference type="GO" id="GO:0032259">
    <property type="term" value="P:methylation"/>
    <property type="evidence" value="ECO:0007669"/>
    <property type="project" value="UniProtKB-KW"/>
</dbReference>
<dbReference type="EMBL" id="PYGC01000005">
    <property type="protein sequence ID" value="PSK82658.1"/>
    <property type="molecule type" value="Genomic_DNA"/>
</dbReference>
<dbReference type="EMBL" id="BLAU01000001">
    <property type="protein sequence ID" value="GET21520.1"/>
    <property type="molecule type" value="Genomic_DNA"/>
</dbReference>
<evidence type="ECO:0000313" key="11">
    <source>
        <dbReference type="EMBL" id="PSK82658.1"/>
    </source>
</evidence>
<dbReference type="GO" id="GO:0006364">
    <property type="term" value="P:rRNA processing"/>
    <property type="evidence" value="ECO:0007669"/>
    <property type="project" value="UniProtKB-KW"/>
</dbReference>
<reference evidence="10 13" key="2">
    <citation type="submission" date="2019-10" db="EMBL/GenBank/DDBJ databases">
        <title>Prolixibacter strains distinguished by the presence of nitrate reductase genes were adept at nitrate-dependent anaerobic corrosion of metallic iron and carbon steel.</title>
        <authorList>
            <person name="Iino T."/>
            <person name="Shono N."/>
            <person name="Ito K."/>
            <person name="Nakamura R."/>
            <person name="Sueoka K."/>
            <person name="Harayama S."/>
            <person name="Ohkuma M."/>
        </authorList>
    </citation>
    <scope>NUCLEOTIDE SEQUENCE [LARGE SCALE GENOMIC DNA]</scope>
    <source>
        <strain evidence="10 13">MIC1-1</strain>
    </source>
</reference>
<evidence type="ECO:0000313" key="13">
    <source>
        <dbReference type="Proteomes" id="UP000396862"/>
    </source>
</evidence>
<accession>A0A2P8CCF2</accession>
<dbReference type="RefSeq" id="WP_106542266.1">
    <property type="nucleotide sequence ID" value="NZ_BLAU01000001.1"/>
</dbReference>
<dbReference type="GO" id="GO:0008168">
    <property type="term" value="F:methyltransferase activity"/>
    <property type="evidence" value="ECO:0007669"/>
    <property type="project" value="UniProtKB-KW"/>
</dbReference>
<dbReference type="SUPFAM" id="SSF88697">
    <property type="entry name" value="PUA domain-like"/>
    <property type="match status" value="1"/>
</dbReference>
<dbReference type="InterPro" id="IPR019614">
    <property type="entry name" value="SAM-dep_methyl-trfase"/>
</dbReference>
<dbReference type="InterPro" id="IPR029063">
    <property type="entry name" value="SAM-dependent_MTases_sf"/>
</dbReference>
<evidence type="ECO:0000256" key="4">
    <source>
        <dbReference type="ARBA" id="ARBA00022603"/>
    </source>
</evidence>
<dbReference type="PANTHER" id="PTHR42873:SF1">
    <property type="entry name" value="S-ADENOSYLMETHIONINE-DEPENDENT METHYLTRANSFERASE DOMAIN-CONTAINING PROTEIN"/>
    <property type="match status" value="1"/>
</dbReference>
<feature type="domain" description="PUA" evidence="9">
    <location>
        <begin position="5"/>
        <end position="76"/>
    </location>
</feature>
<evidence type="ECO:0000256" key="6">
    <source>
        <dbReference type="ARBA" id="ARBA00022691"/>
    </source>
</evidence>
<dbReference type="Gene3D" id="3.30.750.80">
    <property type="entry name" value="RNA methyltransferase domain (HRMD) like"/>
    <property type="match status" value="1"/>
</dbReference>
<keyword evidence="2" id="KW-0963">Cytoplasm</keyword>
<evidence type="ECO:0000256" key="8">
    <source>
        <dbReference type="ARBA" id="ARBA00038091"/>
    </source>
</evidence>
<dbReference type="InterPro" id="IPR041532">
    <property type="entry name" value="RlmI-like_PUA"/>
</dbReference>
<keyword evidence="7" id="KW-0694">RNA-binding</keyword>
<dbReference type="Pfam" id="PF17785">
    <property type="entry name" value="PUA_3"/>
    <property type="match status" value="1"/>
</dbReference>
<gene>
    <name evidence="11" type="ORF">CLV93_10550</name>
    <name evidence="10" type="ORF">JCM18694_17660</name>
</gene>
<name>A0A2P8CCF2_9BACT</name>
<keyword evidence="13" id="KW-1185">Reference proteome</keyword>
<evidence type="ECO:0000259" key="9">
    <source>
        <dbReference type="SMART" id="SM00359"/>
    </source>
</evidence>
<dbReference type="OrthoDB" id="9805492at2"/>
<keyword evidence="5 11" id="KW-0808">Transferase</keyword>
<dbReference type="CDD" id="cd11572">
    <property type="entry name" value="RlmI_M_like"/>
    <property type="match status" value="1"/>
</dbReference>
<protein>
    <submittedName>
        <fullName evidence="11">23S rRNA (Cytosine1962-C5)-methyltransferase</fullName>
    </submittedName>
    <submittedName>
        <fullName evidence="10">SAM-dependent methyltransferase</fullName>
    </submittedName>
</protein>
<evidence type="ECO:0000256" key="2">
    <source>
        <dbReference type="ARBA" id="ARBA00022490"/>
    </source>
</evidence>
<evidence type="ECO:0000313" key="10">
    <source>
        <dbReference type="EMBL" id="GET21520.1"/>
    </source>
</evidence>
<dbReference type="PROSITE" id="PS50890">
    <property type="entry name" value="PUA"/>
    <property type="match status" value="1"/>
</dbReference>
<dbReference type="GO" id="GO:0005737">
    <property type="term" value="C:cytoplasm"/>
    <property type="evidence" value="ECO:0007669"/>
    <property type="project" value="UniProtKB-SubCell"/>
</dbReference>
<evidence type="ECO:0000256" key="5">
    <source>
        <dbReference type="ARBA" id="ARBA00022679"/>
    </source>
</evidence>
<dbReference type="PANTHER" id="PTHR42873">
    <property type="entry name" value="RIBOSOMAL RNA LARGE SUBUNIT METHYLTRANSFERASE"/>
    <property type="match status" value="1"/>
</dbReference>
<dbReference type="InterPro" id="IPR015947">
    <property type="entry name" value="PUA-like_sf"/>
</dbReference>